<dbReference type="RefSeq" id="WP_200240007.1">
    <property type="nucleotide sequence ID" value="NZ_NRRV01000048.1"/>
</dbReference>
<evidence type="ECO:0000313" key="1">
    <source>
        <dbReference type="EMBL" id="MBK1632443.1"/>
    </source>
</evidence>
<reference evidence="1 2" key="1">
    <citation type="journal article" date="2020" name="Microorganisms">
        <title>Osmotic Adaptation and Compatible Solute Biosynthesis of Phototrophic Bacteria as Revealed from Genome Analyses.</title>
        <authorList>
            <person name="Imhoff J.F."/>
            <person name="Rahn T."/>
            <person name="Kunzel S."/>
            <person name="Keller A."/>
            <person name="Neulinger S.C."/>
        </authorList>
    </citation>
    <scope>NUCLEOTIDE SEQUENCE [LARGE SCALE GENOMIC DNA]</scope>
    <source>
        <strain evidence="1 2">DSM 6210</strain>
    </source>
</reference>
<sequence length="100" mass="11349">MGPVPPLTSSEAAASVTVQRSRSALGAPASMLFSIDDRKVYALRWGQQFSFMIDPGEYRFGYDLGFNQCRQRVILEPGERYIVRMTPVCQIELLRYGDLR</sequence>
<comment type="caution">
    <text evidence="1">The sequence shown here is derived from an EMBL/GenBank/DDBJ whole genome shotgun (WGS) entry which is preliminary data.</text>
</comment>
<name>A0ABS1CL75_9GAMM</name>
<gene>
    <name evidence="1" type="ORF">CKO31_17190</name>
</gene>
<protein>
    <submittedName>
        <fullName evidence="1">Uncharacterized protein</fullName>
    </submittedName>
</protein>
<keyword evidence="2" id="KW-1185">Reference proteome</keyword>
<accession>A0ABS1CL75</accession>
<proteinExistence type="predicted"/>
<organism evidence="1 2">
    <name type="scientific">Thiohalocapsa halophila</name>
    <dbReference type="NCBI Taxonomy" id="69359"/>
    <lineage>
        <taxon>Bacteria</taxon>
        <taxon>Pseudomonadati</taxon>
        <taxon>Pseudomonadota</taxon>
        <taxon>Gammaproteobacteria</taxon>
        <taxon>Chromatiales</taxon>
        <taxon>Chromatiaceae</taxon>
        <taxon>Thiohalocapsa</taxon>
    </lineage>
</organism>
<evidence type="ECO:0000313" key="2">
    <source>
        <dbReference type="Proteomes" id="UP000748752"/>
    </source>
</evidence>
<dbReference type="Proteomes" id="UP000748752">
    <property type="component" value="Unassembled WGS sequence"/>
</dbReference>
<dbReference type="EMBL" id="NRRV01000048">
    <property type="protein sequence ID" value="MBK1632443.1"/>
    <property type="molecule type" value="Genomic_DNA"/>
</dbReference>